<evidence type="ECO:0000313" key="2">
    <source>
        <dbReference type="Proteomes" id="UP000299102"/>
    </source>
</evidence>
<organism evidence="1 2">
    <name type="scientific">Eumeta variegata</name>
    <name type="common">Bagworm moth</name>
    <name type="synonym">Eumeta japonica</name>
    <dbReference type="NCBI Taxonomy" id="151549"/>
    <lineage>
        <taxon>Eukaryota</taxon>
        <taxon>Metazoa</taxon>
        <taxon>Ecdysozoa</taxon>
        <taxon>Arthropoda</taxon>
        <taxon>Hexapoda</taxon>
        <taxon>Insecta</taxon>
        <taxon>Pterygota</taxon>
        <taxon>Neoptera</taxon>
        <taxon>Endopterygota</taxon>
        <taxon>Lepidoptera</taxon>
        <taxon>Glossata</taxon>
        <taxon>Ditrysia</taxon>
        <taxon>Tineoidea</taxon>
        <taxon>Psychidae</taxon>
        <taxon>Oiketicinae</taxon>
        <taxon>Eumeta</taxon>
    </lineage>
</organism>
<protein>
    <submittedName>
        <fullName evidence="1">Uncharacterized protein</fullName>
    </submittedName>
</protein>
<keyword evidence="2" id="KW-1185">Reference proteome</keyword>
<comment type="caution">
    <text evidence="1">The sequence shown here is derived from an EMBL/GenBank/DDBJ whole genome shotgun (WGS) entry which is preliminary data.</text>
</comment>
<dbReference type="Proteomes" id="UP000299102">
    <property type="component" value="Unassembled WGS sequence"/>
</dbReference>
<proteinExistence type="predicted"/>
<dbReference type="EMBL" id="BGZK01000181">
    <property type="protein sequence ID" value="GBP26560.1"/>
    <property type="molecule type" value="Genomic_DNA"/>
</dbReference>
<dbReference type="AlphaFoldDB" id="A0A4C1UK76"/>
<accession>A0A4C1UK76</accession>
<sequence>MTCILNCALTEGPVGGQEPRRSIWYGRESVYRAHVVFLREICEVNGHSPLVCNVCSLYVRADTPSINCSNFGASVAGATPLPMMLLRRGNPCILKKSEACIPYPTTGERRQRCRRHVPEAEEPIATERALSVYRVI</sequence>
<gene>
    <name evidence="1" type="ORF">EVAR_86063_1</name>
</gene>
<evidence type="ECO:0000313" key="1">
    <source>
        <dbReference type="EMBL" id="GBP26560.1"/>
    </source>
</evidence>
<name>A0A4C1UK76_EUMVA</name>
<reference evidence="1 2" key="1">
    <citation type="journal article" date="2019" name="Commun. Biol.">
        <title>The bagworm genome reveals a unique fibroin gene that provides high tensile strength.</title>
        <authorList>
            <person name="Kono N."/>
            <person name="Nakamura H."/>
            <person name="Ohtoshi R."/>
            <person name="Tomita M."/>
            <person name="Numata K."/>
            <person name="Arakawa K."/>
        </authorList>
    </citation>
    <scope>NUCLEOTIDE SEQUENCE [LARGE SCALE GENOMIC DNA]</scope>
</reference>